<proteinExistence type="predicted"/>
<dbReference type="PROSITE" id="PS51061">
    <property type="entry name" value="R3H"/>
    <property type="match status" value="1"/>
</dbReference>
<dbReference type="EMBL" id="BARW01031690">
    <property type="protein sequence ID" value="GAJ05159.1"/>
    <property type="molecule type" value="Genomic_DNA"/>
</dbReference>
<feature type="non-terminal residue" evidence="3">
    <location>
        <position position="1"/>
    </location>
</feature>
<sequence length="212" mass="23981">RDRVAIHPDVSEAADAILHSQPIATEIRWLDETGEVRTEKETPVTTTTKTAKGKPLVKTTKPPRLYLFGVNRGRLGQLAKERQLSLDIVNNLSEADLLVTSKSYYRRKPQIIRDAEAINLPIYVLRSNTPPQIKQLLTKIYPSPVTEKIDSLKLALNEAEDAITKVKNGQEVIELSPQSAYIRRLQHLIAERNNLASKSLGKDPDRRVRIYK</sequence>
<dbReference type="InterPro" id="IPR036867">
    <property type="entry name" value="R3H_dom_sf"/>
</dbReference>
<dbReference type="AlphaFoldDB" id="X1TIR3"/>
<dbReference type="SMART" id="SM00393">
    <property type="entry name" value="R3H"/>
    <property type="match status" value="1"/>
</dbReference>
<dbReference type="Gene3D" id="3.30.1370.50">
    <property type="entry name" value="R3H-like domain"/>
    <property type="match status" value="1"/>
</dbReference>
<protein>
    <recommendedName>
        <fullName evidence="2">R3H domain-containing protein</fullName>
    </recommendedName>
</protein>
<dbReference type="SUPFAM" id="SSF82708">
    <property type="entry name" value="R3H domain"/>
    <property type="match status" value="1"/>
</dbReference>
<evidence type="ECO:0000256" key="1">
    <source>
        <dbReference type="SAM" id="MobiDB-lite"/>
    </source>
</evidence>
<dbReference type="Pfam" id="PF25516">
    <property type="entry name" value="PTPase"/>
    <property type="match status" value="1"/>
</dbReference>
<dbReference type="InterPro" id="IPR058670">
    <property type="entry name" value="PTPase_dom"/>
</dbReference>
<organism evidence="3">
    <name type="scientific">marine sediment metagenome</name>
    <dbReference type="NCBI Taxonomy" id="412755"/>
    <lineage>
        <taxon>unclassified sequences</taxon>
        <taxon>metagenomes</taxon>
        <taxon>ecological metagenomes</taxon>
    </lineage>
</organism>
<dbReference type="GO" id="GO:0003676">
    <property type="term" value="F:nucleic acid binding"/>
    <property type="evidence" value="ECO:0007669"/>
    <property type="project" value="InterPro"/>
</dbReference>
<evidence type="ECO:0000259" key="2">
    <source>
        <dbReference type="PROSITE" id="PS51061"/>
    </source>
</evidence>
<feature type="region of interest" description="Disordered" evidence="1">
    <location>
        <begin position="37"/>
        <end position="56"/>
    </location>
</feature>
<dbReference type="Pfam" id="PF01424">
    <property type="entry name" value="R3H"/>
    <property type="match status" value="1"/>
</dbReference>
<gene>
    <name evidence="3" type="ORF">S12H4_50343</name>
</gene>
<comment type="caution">
    <text evidence="3">The sequence shown here is derived from an EMBL/GenBank/DDBJ whole genome shotgun (WGS) entry which is preliminary data.</text>
</comment>
<feature type="domain" description="R3H" evidence="2">
    <location>
        <begin position="149"/>
        <end position="212"/>
    </location>
</feature>
<feature type="compositionally biased region" description="Low complexity" evidence="1">
    <location>
        <begin position="43"/>
        <end position="54"/>
    </location>
</feature>
<dbReference type="InterPro" id="IPR001374">
    <property type="entry name" value="R3H_dom"/>
</dbReference>
<name>X1TIR3_9ZZZZ</name>
<accession>X1TIR3</accession>
<reference evidence="3" key="1">
    <citation type="journal article" date="2014" name="Front. Microbiol.">
        <title>High frequency of phylogenetically diverse reductive dehalogenase-homologous genes in deep subseafloor sedimentary metagenomes.</title>
        <authorList>
            <person name="Kawai M."/>
            <person name="Futagami T."/>
            <person name="Toyoda A."/>
            <person name="Takaki Y."/>
            <person name="Nishi S."/>
            <person name="Hori S."/>
            <person name="Arai W."/>
            <person name="Tsubouchi T."/>
            <person name="Morono Y."/>
            <person name="Uchiyama I."/>
            <person name="Ito T."/>
            <person name="Fujiyama A."/>
            <person name="Inagaki F."/>
            <person name="Takami H."/>
        </authorList>
    </citation>
    <scope>NUCLEOTIDE SEQUENCE</scope>
    <source>
        <strain evidence="3">Expedition CK06-06</strain>
    </source>
</reference>
<evidence type="ECO:0000313" key="3">
    <source>
        <dbReference type="EMBL" id="GAJ05159.1"/>
    </source>
</evidence>